<proteinExistence type="predicted"/>
<dbReference type="AlphaFoldDB" id="A0A1X7UQH1"/>
<accession>A0A1X7UQH1</accession>
<organism evidence="1">
    <name type="scientific">Amphimedon queenslandica</name>
    <name type="common">Sponge</name>
    <dbReference type="NCBI Taxonomy" id="400682"/>
    <lineage>
        <taxon>Eukaryota</taxon>
        <taxon>Metazoa</taxon>
        <taxon>Porifera</taxon>
        <taxon>Demospongiae</taxon>
        <taxon>Heteroscleromorpha</taxon>
        <taxon>Haplosclerida</taxon>
        <taxon>Niphatidae</taxon>
        <taxon>Amphimedon</taxon>
    </lineage>
</organism>
<dbReference type="EnsemblMetazoa" id="Aqu2.1.29759_001">
    <property type="protein sequence ID" value="Aqu2.1.29759_001"/>
    <property type="gene ID" value="Aqu2.1.29759"/>
</dbReference>
<name>A0A1X7UQH1_AMPQE</name>
<sequence length="58" mass="6629">MVGEAKGDKDCACFAIAYAIYNLYGDDPVNNTFDQSYMTQHMIECLKNIFYMPFPSMT</sequence>
<evidence type="ECO:0000313" key="1">
    <source>
        <dbReference type="EnsemblMetazoa" id="Aqu2.1.29759_001"/>
    </source>
</evidence>
<evidence type="ECO:0008006" key="2">
    <source>
        <dbReference type="Google" id="ProtNLM"/>
    </source>
</evidence>
<protein>
    <recommendedName>
        <fullName evidence="2">Ubiquitin-like protease family profile domain-containing protein</fullName>
    </recommendedName>
</protein>
<reference evidence="1" key="1">
    <citation type="submission" date="2017-05" db="UniProtKB">
        <authorList>
            <consortium name="EnsemblMetazoa"/>
        </authorList>
    </citation>
    <scope>IDENTIFICATION</scope>
</reference>
<dbReference type="InParanoid" id="A0A1X7UQH1"/>